<protein>
    <submittedName>
        <fullName evidence="5">AN1-type domain-containing protein</fullName>
    </submittedName>
</protein>
<evidence type="ECO:0000256" key="2">
    <source>
        <dbReference type="SAM" id="MobiDB-lite"/>
    </source>
</evidence>
<dbReference type="SUPFAM" id="SSF118310">
    <property type="entry name" value="AN1-like Zinc finger"/>
    <property type="match status" value="1"/>
</dbReference>
<dbReference type="Proteomes" id="UP000282613">
    <property type="component" value="Unassembled WGS sequence"/>
</dbReference>
<dbReference type="OrthoDB" id="6266291at2759"/>
<dbReference type="EMBL" id="UYRS01018321">
    <property type="protein sequence ID" value="VDK32625.1"/>
    <property type="molecule type" value="Genomic_DNA"/>
</dbReference>
<reference evidence="5" key="1">
    <citation type="submission" date="2017-02" db="UniProtKB">
        <authorList>
            <consortium name="WormBaseParasite"/>
        </authorList>
    </citation>
    <scope>IDENTIFICATION</scope>
</reference>
<dbReference type="WBParaSite" id="TASK_0000394601-mRNA-1">
    <property type="protein sequence ID" value="TASK_0000394601-mRNA-1"/>
    <property type="gene ID" value="TASK_0000394601"/>
</dbReference>
<feature type="coiled-coil region" evidence="1">
    <location>
        <begin position="149"/>
        <end position="176"/>
    </location>
</feature>
<evidence type="ECO:0000256" key="1">
    <source>
        <dbReference type="SAM" id="Coils"/>
    </source>
</evidence>
<name>A0A0R3W2B9_TAEAS</name>
<dbReference type="AlphaFoldDB" id="A0A0R3W2B9"/>
<feature type="region of interest" description="Disordered" evidence="2">
    <location>
        <begin position="260"/>
        <end position="281"/>
    </location>
</feature>
<keyword evidence="4" id="KW-1185">Reference proteome</keyword>
<accession>A0A0R3W2B9</accession>
<evidence type="ECO:0000313" key="3">
    <source>
        <dbReference type="EMBL" id="VDK32625.1"/>
    </source>
</evidence>
<dbReference type="InterPro" id="IPR035896">
    <property type="entry name" value="AN1-like_Znf"/>
</dbReference>
<evidence type="ECO:0000313" key="5">
    <source>
        <dbReference type="WBParaSite" id="TASK_0000394601-mRNA-1"/>
    </source>
</evidence>
<organism evidence="5">
    <name type="scientific">Taenia asiatica</name>
    <name type="common">Asian tapeworm</name>
    <dbReference type="NCBI Taxonomy" id="60517"/>
    <lineage>
        <taxon>Eukaryota</taxon>
        <taxon>Metazoa</taxon>
        <taxon>Spiralia</taxon>
        <taxon>Lophotrochozoa</taxon>
        <taxon>Platyhelminthes</taxon>
        <taxon>Cestoda</taxon>
        <taxon>Eucestoda</taxon>
        <taxon>Cyclophyllidea</taxon>
        <taxon>Taeniidae</taxon>
        <taxon>Taenia</taxon>
    </lineage>
</organism>
<feature type="compositionally biased region" description="Low complexity" evidence="2">
    <location>
        <begin position="271"/>
        <end position="281"/>
    </location>
</feature>
<keyword evidence="1" id="KW-0175">Coiled coil</keyword>
<evidence type="ECO:0000313" key="4">
    <source>
        <dbReference type="Proteomes" id="UP000282613"/>
    </source>
</evidence>
<sequence length="417" mass="46961">MELLVLPMVDDLSKVEMRIPSASLSAEKKKSLKRIAAENDLTILNFGKGKEKFTVLRKKTALIQRQVAQREAELEAERQRQRLIEEAKLAADSQVTSDSAICIASIQTTPSEIQLLPTEGKKATEHRNSRQGKEIVSCTTEVSMNSAARRKARRAAEREQAKKAAAELRKRERRRREAAMQTCPPDWIICPWCKQDIPPTEQCGHIGLCRAEYRQRNREEKAKSQLENYRIATENARRRKQNLPLLSPVQQVKSAQVVVERGRNHSRSASRQRSSQSRTRSVINSRKYLQILKIDASVASTLKKQAVLAAQLKEVHPNDVNGMLYATQRVCSVADCAHLIASSAGGLCAYCRLNFCAQHRAPHTGHYCPTASKPRVQKALSNGQIEVACGVEAAERQAALKQRMREKLTVMAERRRR</sequence>
<gene>
    <name evidence="3" type="ORF">TASK_LOCUS3947</name>
</gene>
<proteinExistence type="predicted"/>
<dbReference type="Gene3D" id="4.10.1110.10">
    <property type="entry name" value="AN1-like Zinc finger"/>
    <property type="match status" value="1"/>
</dbReference>
<reference evidence="3 4" key="2">
    <citation type="submission" date="2018-11" db="EMBL/GenBank/DDBJ databases">
        <authorList>
            <consortium name="Pathogen Informatics"/>
        </authorList>
    </citation>
    <scope>NUCLEOTIDE SEQUENCE [LARGE SCALE GENOMIC DNA]</scope>
</reference>